<comment type="caution">
    <text evidence="8">The sequence shown here is derived from an EMBL/GenBank/DDBJ whole genome shotgun (WGS) entry which is preliminary data.</text>
</comment>
<dbReference type="PROSITE" id="PS51032">
    <property type="entry name" value="AP2_ERF"/>
    <property type="match status" value="2"/>
</dbReference>
<dbReference type="EMBL" id="JALJOU010000052">
    <property type="protein sequence ID" value="KAK9828104.1"/>
    <property type="molecule type" value="Genomic_DNA"/>
</dbReference>
<feature type="region of interest" description="Disordered" evidence="6">
    <location>
        <begin position="690"/>
        <end position="734"/>
    </location>
</feature>
<keyword evidence="3" id="KW-0238">DNA-binding</keyword>
<keyword evidence="2" id="KW-0805">Transcription regulation</keyword>
<feature type="compositionally biased region" description="Pro residues" evidence="6">
    <location>
        <begin position="332"/>
        <end position="347"/>
    </location>
</feature>
<feature type="compositionally biased region" description="Low complexity" evidence="6">
    <location>
        <begin position="414"/>
        <end position="423"/>
    </location>
</feature>
<keyword evidence="4" id="KW-0804">Transcription</keyword>
<keyword evidence="5" id="KW-0539">Nucleus</keyword>
<feature type="domain" description="AP2/ERF" evidence="7">
    <location>
        <begin position="646"/>
        <end position="702"/>
    </location>
</feature>
<feature type="region of interest" description="Disordered" evidence="6">
    <location>
        <begin position="148"/>
        <end position="180"/>
    </location>
</feature>
<feature type="compositionally biased region" description="Low complexity" evidence="6">
    <location>
        <begin position="153"/>
        <end position="165"/>
    </location>
</feature>
<feature type="domain" description="AP2/ERF" evidence="7">
    <location>
        <begin position="227"/>
        <end position="283"/>
    </location>
</feature>
<accession>A0AAW1R2Y8</accession>
<name>A0AAW1R2Y8_9CHLO</name>
<proteinExistence type="predicted"/>
<protein>
    <recommendedName>
        <fullName evidence="7">AP2/ERF domain-containing protein</fullName>
    </recommendedName>
</protein>
<keyword evidence="9" id="KW-1185">Reference proteome</keyword>
<dbReference type="Gene3D" id="3.30.730.10">
    <property type="entry name" value="AP2/ERF domain"/>
    <property type="match status" value="4"/>
</dbReference>
<evidence type="ECO:0000313" key="8">
    <source>
        <dbReference type="EMBL" id="KAK9828104.1"/>
    </source>
</evidence>
<organism evidence="8 9">
    <name type="scientific">Elliptochloris bilobata</name>
    <dbReference type="NCBI Taxonomy" id="381761"/>
    <lineage>
        <taxon>Eukaryota</taxon>
        <taxon>Viridiplantae</taxon>
        <taxon>Chlorophyta</taxon>
        <taxon>core chlorophytes</taxon>
        <taxon>Trebouxiophyceae</taxon>
        <taxon>Trebouxiophyceae incertae sedis</taxon>
        <taxon>Elliptochloris clade</taxon>
        <taxon>Elliptochloris</taxon>
    </lineage>
</organism>
<evidence type="ECO:0000256" key="6">
    <source>
        <dbReference type="SAM" id="MobiDB-lite"/>
    </source>
</evidence>
<sequence>MWLGRELHHLGYFEDEVDAARAYDAAVLQHRGPAARTNFVIPPPPVAAPAWALAPGARRRWVAEIWDGQAYELLGSFADEMAAARAYDRACGGGGCAGGPMSALDVLASMSGEVSGCASARAGGIDPKFKSNPTVPLPLPLLGLPGADRLSPGGAEAGAASSEGSARLRQHRSGRAANADAEATAAAALAVLTAPLQDLEPNPSRSASAGARALGSGSEAGAPKSSPFKGVSWHKHSQKWYAYIQAGGRMRGLGYFGTQLAAALAHDAEARRVHGKKAVTNFGPKGEFLPHKRGSSAASEHSGLAASEGERPSASQATGLQQLLGRSASVSSPPPRALLARPPPSPAAAPATPAGAAGGSPTGSGTSEAPPTGAAAPAALPQRRRPRKPVRAARAPADGLPAPTPAAGRRRAGDSGACGSAGAAPQGAVLLDLQCAATAPAHAPQGGAKPLVDARARRQGASKPRCWGASSSTVSQERLLGSPEMTAPATAPALPSTEEAGRDGNVQEGACVPGAWAGRSPRVRRRVAAALSERNFNVGDGTNSDASDEWPGCGGSYLNPKRPRVGGRQGKRLAAGGAGGARVGAAASHAGVDAVMAKDVGAQDDSQAAPPKPARVKSGGGRAARRPGAARRRRGGGGAAQETTSGYTGVSWAARSRKWRAQIWYSNSVHHLGFFTVERNAARMYDRAVARRRGPSAPTNRTPDEPFSGGEGSNDEEWRPSLGLPKRHRARSGP</sequence>
<dbReference type="GO" id="GO:0003677">
    <property type="term" value="F:DNA binding"/>
    <property type="evidence" value="ECO:0007669"/>
    <property type="project" value="UniProtKB-KW"/>
</dbReference>
<feature type="region of interest" description="Disordered" evidence="6">
    <location>
        <begin position="198"/>
        <end position="231"/>
    </location>
</feature>
<dbReference type="PANTHER" id="PTHR31677">
    <property type="entry name" value="AP2 DOMAIN CLASS TRANSCRIPTION FACTOR"/>
    <property type="match status" value="1"/>
</dbReference>
<feature type="compositionally biased region" description="Low complexity" evidence="6">
    <location>
        <begin position="483"/>
        <end position="498"/>
    </location>
</feature>
<dbReference type="InterPro" id="IPR036955">
    <property type="entry name" value="AP2/ERF_dom_sf"/>
</dbReference>
<feature type="compositionally biased region" description="Low complexity" evidence="6">
    <location>
        <begin position="204"/>
        <end position="222"/>
    </location>
</feature>
<dbReference type="SUPFAM" id="SSF54171">
    <property type="entry name" value="DNA-binding domain"/>
    <property type="match status" value="3"/>
</dbReference>
<dbReference type="InterPro" id="IPR001471">
    <property type="entry name" value="AP2/ERF_dom"/>
</dbReference>
<feature type="region of interest" description="Disordered" evidence="6">
    <location>
        <begin position="441"/>
        <end position="522"/>
    </location>
</feature>
<dbReference type="PANTHER" id="PTHR31677:SF75">
    <property type="entry name" value="ETHYLENE-RESPONSIVE TRANSCRIPTION FACTOR ERF084"/>
    <property type="match status" value="1"/>
</dbReference>
<dbReference type="GO" id="GO:0005634">
    <property type="term" value="C:nucleus"/>
    <property type="evidence" value="ECO:0007669"/>
    <property type="project" value="UniProtKB-SubCell"/>
</dbReference>
<evidence type="ECO:0000256" key="1">
    <source>
        <dbReference type="ARBA" id="ARBA00004123"/>
    </source>
</evidence>
<evidence type="ECO:0000256" key="3">
    <source>
        <dbReference type="ARBA" id="ARBA00023125"/>
    </source>
</evidence>
<feature type="compositionally biased region" description="Basic residues" evidence="6">
    <location>
        <begin position="561"/>
        <end position="571"/>
    </location>
</feature>
<reference evidence="8 9" key="1">
    <citation type="journal article" date="2024" name="Nat. Commun.">
        <title>Phylogenomics reveals the evolutionary origins of lichenization in chlorophyte algae.</title>
        <authorList>
            <person name="Puginier C."/>
            <person name="Libourel C."/>
            <person name="Otte J."/>
            <person name="Skaloud P."/>
            <person name="Haon M."/>
            <person name="Grisel S."/>
            <person name="Petersen M."/>
            <person name="Berrin J.G."/>
            <person name="Delaux P.M."/>
            <person name="Dal Grande F."/>
            <person name="Keller J."/>
        </authorList>
    </citation>
    <scope>NUCLEOTIDE SEQUENCE [LARGE SCALE GENOMIC DNA]</scope>
    <source>
        <strain evidence="8 9">SAG 245.80</strain>
    </source>
</reference>
<dbReference type="InterPro" id="IPR016177">
    <property type="entry name" value="DNA-bd_dom_sf"/>
</dbReference>
<feature type="compositionally biased region" description="Basic residues" evidence="6">
    <location>
        <begin position="382"/>
        <end position="391"/>
    </location>
</feature>
<dbReference type="Proteomes" id="UP001445335">
    <property type="component" value="Unassembled WGS sequence"/>
</dbReference>
<dbReference type="AlphaFoldDB" id="A0AAW1R2Y8"/>
<gene>
    <name evidence="8" type="ORF">WJX81_004502</name>
</gene>
<feature type="compositionally biased region" description="Low complexity" evidence="6">
    <location>
        <begin position="392"/>
        <end position="407"/>
    </location>
</feature>
<feature type="region of interest" description="Disordered" evidence="6">
    <location>
        <begin position="601"/>
        <end position="652"/>
    </location>
</feature>
<feature type="region of interest" description="Disordered" evidence="6">
    <location>
        <begin position="536"/>
        <end position="576"/>
    </location>
</feature>
<evidence type="ECO:0000256" key="4">
    <source>
        <dbReference type="ARBA" id="ARBA00023163"/>
    </source>
</evidence>
<evidence type="ECO:0000256" key="2">
    <source>
        <dbReference type="ARBA" id="ARBA00023015"/>
    </source>
</evidence>
<comment type="subcellular location">
    <subcellularLocation>
        <location evidence="1">Nucleus</location>
    </subcellularLocation>
</comment>
<evidence type="ECO:0000259" key="7">
    <source>
        <dbReference type="PROSITE" id="PS51032"/>
    </source>
</evidence>
<feature type="compositionally biased region" description="Basic residues" evidence="6">
    <location>
        <begin position="725"/>
        <end position="734"/>
    </location>
</feature>
<feature type="region of interest" description="Disordered" evidence="6">
    <location>
        <begin position="277"/>
        <end position="423"/>
    </location>
</feature>
<feature type="compositionally biased region" description="Basic residues" evidence="6">
    <location>
        <begin position="623"/>
        <end position="635"/>
    </location>
</feature>
<evidence type="ECO:0000256" key="5">
    <source>
        <dbReference type="ARBA" id="ARBA00023242"/>
    </source>
</evidence>
<dbReference type="GO" id="GO:0003700">
    <property type="term" value="F:DNA-binding transcription factor activity"/>
    <property type="evidence" value="ECO:0007669"/>
    <property type="project" value="InterPro"/>
</dbReference>
<feature type="compositionally biased region" description="Low complexity" evidence="6">
    <location>
        <begin position="363"/>
        <end position="381"/>
    </location>
</feature>
<evidence type="ECO:0000313" key="9">
    <source>
        <dbReference type="Proteomes" id="UP001445335"/>
    </source>
</evidence>
<dbReference type="SMART" id="SM00380">
    <property type="entry name" value="AP2"/>
    <property type="match status" value="4"/>
</dbReference>